<reference evidence="2 3" key="1">
    <citation type="journal article" date="2011" name="Front. Microbiol.">
        <title>Genomic signatures of strain selection and enhancement in Bacillus atrophaeus var. globigii, a historical biowarfare simulant.</title>
        <authorList>
            <person name="Gibbons H.S."/>
            <person name="Broomall S.M."/>
            <person name="McNew L.A."/>
            <person name="Daligault H."/>
            <person name="Chapman C."/>
            <person name="Bruce D."/>
            <person name="Karavis M."/>
            <person name="Krepps M."/>
            <person name="McGregor P.A."/>
            <person name="Hong C."/>
            <person name="Park K.H."/>
            <person name="Akmal A."/>
            <person name="Feldman A."/>
            <person name="Lin J.S."/>
            <person name="Chang W.E."/>
            <person name="Higgs B.W."/>
            <person name="Demirev P."/>
            <person name="Lindquist J."/>
            <person name="Liem A."/>
            <person name="Fochler E."/>
            <person name="Read T.D."/>
            <person name="Tapia R."/>
            <person name="Johnson S."/>
            <person name="Bishop-Lilly K.A."/>
            <person name="Detter C."/>
            <person name="Han C."/>
            <person name="Sozhamannan S."/>
            <person name="Rosenzweig C.N."/>
            <person name="Skowronski E.W."/>
        </authorList>
    </citation>
    <scope>NUCLEOTIDE SEQUENCE [LARGE SCALE GENOMIC DNA]</scope>
    <source>
        <strain evidence="2 3">MLST1</strain>
    </source>
</reference>
<dbReference type="EMBL" id="PIPL01000004">
    <property type="protein sequence ID" value="RUO22940.1"/>
    <property type="molecule type" value="Genomic_DNA"/>
</dbReference>
<dbReference type="OrthoDB" id="7907428at2"/>
<accession>A0A432W136</accession>
<dbReference type="Proteomes" id="UP000288293">
    <property type="component" value="Unassembled WGS sequence"/>
</dbReference>
<keyword evidence="1" id="KW-1133">Transmembrane helix</keyword>
<organism evidence="2 3">
    <name type="scientific">Aliidiomarina minuta</name>
    <dbReference type="NCBI Taxonomy" id="880057"/>
    <lineage>
        <taxon>Bacteria</taxon>
        <taxon>Pseudomonadati</taxon>
        <taxon>Pseudomonadota</taxon>
        <taxon>Gammaproteobacteria</taxon>
        <taxon>Alteromonadales</taxon>
        <taxon>Idiomarinaceae</taxon>
        <taxon>Aliidiomarina</taxon>
    </lineage>
</organism>
<keyword evidence="1" id="KW-0472">Membrane</keyword>
<feature type="transmembrane region" description="Helical" evidence="1">
    <location>
        <begin position="122"/>
        <end position="142"/>
    </location>
</feature>
<dbReference type="RefSeq" id="WP_126804582.1">
    <property type="nucleotide sequence ID" value="NZ_PIPL01000004.1"/>
</dbReference>
<protein>
    <submittedName>
        <fullName evidence="2">Uncharacterized protein</fullName>
    </submittedName>
</protein>
<feature type="transmembrane region" description="Helical" evidence="1">
    <location>
        <begin position="88"/>
        <end position="110"/>
    </location>
</feature>
<keyword evidence="1" id="KW-0812">Transmembrane</keyword>
<name>A0A432W136_9GAMM</name>
<evidence type="ECO:0000256" key="1">
    <source>
        <dbReference type="SAM" id="Phobius"/>
    </source>
</evidence>
<feature type="transmembrane region" description="Helical" evidence="1">
    <location>
        <begin position="54"/>
        <end position="76"/>
    </location>
</feature>
<keyword evidence="3" id="KW-1185">Reference proteome</keyword>
<evidence type="ECO:0000313" key="3">
    <source>
        <dbReference type="Proteomes" id="UP000288293"/>
    </source>
</evidence>
<gene>
    <name evidence="2" type="ORF">CWE09_13480</name>
</gene>
<proteinExistence type="predicted"/>
<evidence type="ECO:0000313" key="2">
    <source>
        <dbReference type="EMBL" id="RUO22940.1"/>
    </source>
</evidence>
<comment type="caution">
    <text evidence="2">The sequence shown here is derived from an EMBL/GenBank/DDBJ whole genome shotgun (WGS) entry which is preliminary data.</text>
</comment>
<dbReference type="AlphaFoldDB" id="A0A432W136"/>
<sequence>MHNGLKVILAFLAAIAVTTVLGSIFQTQLNLIALRDIAPPVGFSMRVDNTLHDLINFAPLYLLIVSCALFIAFAIAELIARRFPNYRFWLLVLAAIVGLWVTFHLINMLAPMPTFIAATRTLGGTAVMLLAAAIGAAVYALITSKPDPDSNGVTP</sequence>